<dbReference type="GO" id="GO:0003677">
    <property type="term" value="F:DNA binding"/>
    <property type="evidence" value="ECO:0007669"/>
    <property type="project" value="UniProtKB-KW"/>
</dbReference>
<keyword evidence="1" id="KW-0238">DNA-binding</keyword>
<dbReference type="Pfam" id="PF07282">
    <property type="entry name" value="Cas12f1-like_TNB"/>
    <property type="match status" value="1"/>
</dbReference>
<dbReference type="PATRIC" id="fig|1434111.4.peg.3852"/>
<feature type="domain" description="Cas12f1-like TNB" evidence="2">
    <location>
        <begin position="16"/>
        <end position="83"/>
    </location>
</feature>
<dbReference type="Proteomes" id="UP000033072">
    <property type="component" value="Chromosome"/>
</dbReference>
<evidence type="ECO:0000259" key="2">
    <source>
        <dbReference type="Pfam" id="PF07282"/>
    </source>
</evidence>
<evidence type="ECO:0000313" key="3">
    <source>
        <dbReference type="EMBL" id="AKB76173.1"/>
    </source>
</evidence>
<dbReference type="KEGG" id="mls:MSLAZ_2912"/>
<accession>A0A0E3SAE2</accession>
<dbReference type="STRING" id="1434111.MSLAZ_2912"/>
<gene>
    <name evidence="3" type="ORF">MSLAZ_2912</name>
</gene>
<dbReference type="SUPFAM" id="SSF82919">
    <property type="entry name" value="Zn-finger domain of Sec23/24"/>
    <property type="match status" value="1"/>
</dbReference>
<organism evidence="3 4">
    <name type="scientific">Methanosarcina lacustris Z-7289</name>
    <dbReference type="NCBI Taxonomy" id="1434111"/>
    <lineage>
        <taxon>Archaea</taxon>
        <taxon>Methanobacteriati</taxon>
        <taxon>Methanobacteriota</taxon>
        <taxon>Stenosarchaea group</taxon>
        <taxon>Methanomicrobia</taxon>
        <taxon>Methanosarcinales</taxon>
        <taxon>Methanosarcinaceae</taxon>
        <taxon>Methanosarcina</taxon>
    </lineage>
</organism>
<evidence type="ECO:0000256" key="1">
    <source>
        <dbReference type="ARBA" id="ARBA00023125"/>
    </source>
</evidence>
<proteinExistence type="predicted"/>
<dbReference type="InterPro" id="IPR036174">
    <property type="entry name" value="Znf_Sec23_Sec24_sf"/>
</dbReference>
<dbReference type="AlphaFoldDB" id="A0A0E3SAE2"/>
<dbReference type="GO" id="GO:0006888">
    <property type="term" value="P:endoplasmic reticulum to Golgi vesicle-mediated transport"/>
    <property type="evidence" value="ECO:0007669"/>
    <property type="project" value="InterPro"/>
</dbReference>
<dbReference type="InterPro" id="IPR010095">
    <property type="entry name" value="Cas12f1-like_TNB"/>
</dbReference>
<dbReference type="GO" id="GO:0006886">
    <property type="term" value="P:intracellular protein transport"/>
    <property type="evidence" value="ECO:0007669"/>
    <property type="project" value="InterPro"/>
</dbReference>
<dbReference type="GO" id="GO:0008270">
    <property type="term" value="F:zinc ion binding"/>
    <property type="evidence" value="ECO:0007669"/>
    <property type="project" value="InterPro"/>
</dbReference>
<protein>
    <submittedName>
        <fullName evidence="3">Mobile element protein</fullName>
    </submittedName>
</protein>
<evidence type="ECO:0000313" key="4">
    <source>
        <dbReference type="Proteomes" id="UP000033072"/>
    </source>
</evidence>
<reference evidence="3 4" key="1">
    <citation type="submission" date="2014-07" db="EMBL/GenBank/DDBJ databases">
        <title>Methanogenic archaea and the global carbon cycle.</title>
        <authorList>
            <person name="Henriksen J.R."/>
            <person name="Luke J."/>
            <person name="Reinhart S."/>
            <person name="Benedict M.N."/>
            <person name="Youngblut N.D."/>
            <person name="Metcalf M.E."/>
            <person name="Whitaker R.J."/>
            <person name="Metcalf W.W."/>
        </authorList>
    </citation>
    <scope>NUCLEOTIDE SEQUENCE [LARGE SCALE GENOMIC DNA]</scope>
    <source>
        <strain evidence="3 4">Z-7289</strain>
    </source>
</reference>
<dbReference type="HOGENOM" id="CLU_032903_10_4_2"/>
<name>A0A0E3SAE2_9EURY</name>
<dbReference type="EMBL" id="CP009515">
    <property type="protein sequence ID" value="AKB76173.1"/>
    <property type="molecule type" value="Genomic_DNA"/>
</dbReference>
<keyword evidence="4" id="KW-1185">Reference proteome</keyword>
<dbReference type="GO" id="GO:0030127">
    <property type="term" value="C:COPII vesicle coat"/>
    <property type="evidence" value="ECO:0007669"/>
    <property type="project" value="InterPro"/>
</dbReference>
<sequence>MYDYHKLAQAVADSAWSSFVTKLEYKAQWFGKTILKIGMFEPSSKNCHVCGYYNSELTLKDREWLCPFCNTNHDRDINAAINIKQFAINNLITSGTEVRACGVILKRESSKAGCPSFK</sequence>